<feature type="signal peptide" evidence="2">
    <location>
        <begin position="1"/>
        <end position="25"/>
    </location>
</feature>
<feature type="compositionally biased region" description="Polar residues" evidence="1">
    <location>
        <begin position="195"/>
        <end position="204"/>
    </location>
</feature>
<evidence type="ECO:0000313" key="3">
    <source>
        <dbReference type="EMBL" id="TWT93418.1"/>
    </source>
</evidence>
<name>A0A5C6A2G0_9BACT</name>
<evidence type="ECO:0000256" key="2">
    <source>
        <dbReference type="SAM" id="SignalP"/>
    </source>
</evidence>
<feature type="compositionally biased region" description="Basic and acidic residues" evidence="1">
    <location>
        <begin position="184"/>
        <end position="194"/>
    </location>
</feature>
<feature type="region of interest" description="Disordered" evidence="1">
    <location>
        <begin position="371"/>
        <end position="424"/>
    </location>
</feature>
<protein>
    <submittedName>
        <fullName evidence="3">Uncharacterized protein</fullName>
    </submittedName>
</protein>
<evidence type="ECO:0000256" key="1">
    <source>
        <dbReference type="SAM" id="MobiDB-lite"/>
    </source>
</evidence>
<organism evidence="3 4">
    <name type="scientific">Botrimarina colliarenosi</name>
    <dbReference type="NCBI Taxonomy" id="2528001"/>
    <lineage>
        <taxon>Bacteria</taxon>
        <taxon>Pseudomonadati</taxon>
        <taxon>Planctomycetota</taxon>
        <taxon>Planctomycetia</taxon>
        <taxon>Pirellulales</taxon>
        <taxon>Lacipirellulaceae</taxon>
        <taxon>Botrimarina</taxon>
    </lineage>
</organism>
<dbReference type="EMBL" id="SJPR01000008">
    <property type="protein sequence ID" value="TWT93418.1"/>
    <property type="molecule type" value="Genomic_DNA"/>
</dbReference>
<comment type="caution">
    <text evidence="3">The sequence shown here is derived from an EMBL/GenBank/DDBJ whole genome shotgun (WGS) entry which is preliminary data.</text>
</comment>
<gene>
    <name evidence="3" type="ORF">Pla108_39120</name>
</gene>
<sequence length="583" mass="65427" precursor="true">MTLSSWRVFLCALLAPPLIAMPAKAAEDYSETPYYEEEPWYDITEWFDGNDYRRTAANDTSEADSDATVTDYEYDYGYHYDVDGDLDYGGHYEDQYGDTQYGYESDYGYDDRYANDDWFYDYWYWNKGPSYYNDWDADGSYEYVTTYKDYDNDGYYDAYFTYRDWNSDGIYEDVDFYSFNNASGDKRSEGKEQGESMQSKARRTQGTVANVKKVKVRGNEHLLVRLDGGEDKQSTVDLGPTEALQDFDIAEGTEVQATGPVVKVGDKRLLVAKSAKISGQTFKPNRNNSKVRGTIVSTRKFENRGATSLLATVKTEEGSSEEGAKLLVDLGPADKLATEFSEDDQVTVEGAPVKVNDKRILIASRVKHDGETTEIDRRTGVQRADSQQASRNQRQKDSQTAMKSPTFSGKVASKRRATVRGEERQLMVLRTDTGRQVLVDLGPAEQLDMTCEPGDQCKVRGPVVKARGGQPVVLCRMLVINDGNRTRVRPQQADSNGLSEVTGDIRSLTTVEVQGTERQHAYLNTEDGKKLIVDLGAPDKLPLELSKGEQLSARGRIVKVNDKVILVAFEASKSDSDSQSIER</sequence>
<dbReference type="AlphaFoldDB" id="A0A5C6A2G0"/>
<feature type="region of interest" description="Disordered" evidence="1">
    <location>
        <begin position="182"/>
        <end position="204"/>
    </location>
</feature>
<proteinExistence type="predicted"/>
<evidence type="ECO:0000313" key="4">
    <source>
        <dbReference type="Proteomes" id="UP000317421"/>
    </source>
</evidence>
<feature type="chain" id="PRO_5023010905" evidence="2">
    <location>
        <begin position="26"/>
        <end position="583"/>
    </location>
</feature>
<keyword evidence="2" id="KW-0732">Signal</keyword>
<accession>A0A5C6A2G0</accession>
<reference evidence="3 4" key="1">
    <citation type="submission" date="2019-02" db="EMBL/GenBank/DDBJ databases">
        <title>Deep-cultivation of Planctomycetes and their phenomic and genomic characterization uncovers novel biology.</title>
        <authorList>
            <person name="Wiegand S."/>
            <person name="Jogler M."/>
            <person name="Boedeker C."/>
            <person name="Pinto D."/>
            <person name="Vollmers J."/>
            <person name="Rivas-Marin E."/>
            <person name="Kohn T."/>
            <person name="Peeters S.H."/>
            <person name="Heuer A."/>
            <person name="Rast P."/>
            <person name="Oberbeckmann S."/>
            <person name="Bunk B."/>
            <person name="Jeske O."/>
            <person name="Meyerdierks A."/>
            <person name="Storesund J.E."/>
            <person name="Kallscheuer N."/>
            <person name="Luecker S."/>
            <person name="Lage O.M."/>
            <person name="Pohl T."/>
            <person name="Merkel B.J."/>
            <person name="Hornburger P."/>
            <person name="Mueller R.-W."/>
            <person name="Bruemmer F."/>
            <person name="Labrenz M."/>
            <person name="Spormann A.M."/>
            <person name="Op Den Camp H."/>
            <person name="Overmann J."/>
            <person name="Amann R."/>
            <person name="Jetten M.S.M."/>
            <person name="Mascher T."/>
            <person name="Medema M.H."/>
            <person name="Devos D.P."/>
            <person name="Kaster A.-K."/>
            <person name="Ovreas L."/>
            <person name="Rohde M."/>
            <person name="Galperin M.Y."/>
            <person name="Jogler C."/>
        </authorList>
    </citation>
    <scope>NUCLEOTIDE SEQUENCE [LARGE SCALE GENOMIC DNA]</scope>
    <source>
        <strain evidence="3 4">Pla108</strain>
    </source>
</reference>
<feature type="compositionally biased region" description="Polar residues" evidence="1">
    <location>
        <begin position="384"/>
        <end position="407"/>
    </location>
</feature>
<dbReference type="Proteomes" id="UP000317421">
    <property type="component" value="Unassembled WGS sequence"/>
</dbReference>
<keyword evidence="4" id="KW-1185">Reference proteome</keyword>